<dbReference type="OrthoDB" id="337830at2"/>
<dbReference type="GO" id="GO:0016491">
    <property type="term" value="F:oxidoreductase activity"/>
    <property type="evidence" value="ECO:0007669"/>
    <property type="project" value="InterPro"/>
</dbReference>
<dbReference type="InterPro" id="IPR002937">
    <property type="entry name" value="Amino_oxidase"/>
</dbReference>
<dbReference type="InterPro" id="IPR050703">
    <property type="entry name" value="Flavin_MAO"/>
</dbReference>
<dbReference type="PANTHER" id="PTHR43563">
    <property type="entry name" value="AMINE OXIDASE"/>
    <property type="match status" value="1"/>
</dbReference>
<dbReference type="PANTHER" id="PTHR43563:SF1">
    <property type="entry name" value="AMINE OXIDASE [FLAVIN-CONTAINING] B"/>
    <property type="match status" value="1"/>
</dbReference>
<comment type="similarity">
    <text evidence="1">Belongs to the flavin monoamine oxidase family.</text>
</comment>
<protein>
    <recommendedName>
        <fullName evidence="2">Amine oxidase domain-containing protein</fullName>
    </recommendedName>
</protein>
<evidence type="ECO:0000256" key="1">
    <source>
        <dbReference type="ARBA" id="ARBA00005995"/>
    </source>
</evidence>
<dbReference type="STRING" id="1123756.MGEO_07165"/>
<evidence type="ECO:0000313" key="3">
    <source>
        <dbReference type="EMBL" id="OSQ51777.1"/>
    </source>
</evidence>
<dbReference type="Gene3D" id="3.50.50.60">
    <property type="entry name" value="FAD/NAD(P)-binding domain"/>
    <property type="match status" value="2"/>
</dbReference>
<gene>
    <name evidence="3" type="ORF">MGEO_07165</name>
</gene>
<feature type="domain" description="Amine oxidase" evidence="2">
    <location>
        <begin position="96"/>
        <end position="344"/>
    </location>
</feature>
<feature type="domain" description="Amine oxidase" evidence="2">
    <location>
        <begin position="12"/>
        <end position="84"/>
    </location>
</feature>
<organism evidence="3 4">
    <name type="scientific">Marivita geojedonensis</name>
    <dbReference type="NCBI Taxonomy" id="1123756"/>
    <lineage>
        <taxon>Bacteria</taxon>
        <taxon>Pseudomonadati</taxon>
        <taxon>Pseudomonadota</taxon>
        <taxon>Alphaproteobacteria</taxon>
        <taxon>Rhodobacterales</taxon>
        <taxon>Roseobacteraceae</taxon>
        <taxon>Marivita</taxon>
    </lineage>
</organism>
<evidence type="ECO:0000313" key="4">
    <source>
        <dbReference type="Proteomes" id="UP000193926"/>
    </source>
</evidence>
<name>A0A1X4NMZ4_9RHOB</name>
<sequence>MRDTVAIVGGGLTGLALAWHLNRAGVPFHLYEARSRLGGRIQTAMRDGAGFDLGPSWFWPGQPRMAQLVNALGLERFDQWAEGALLYETEQGEVIRDRGFSSMQGSYRVRGGMGALVSRLAAQLPESAITLSAPVREVSAAGGLTFEDGQTVEAARTVLALPPRLAAELVRGSEFSPVQIAALQGVPTWMAGHAKLVAVYQKPFWREDGLSGDVMSRRGPMVEIHDAGSGDNGALFGFLGVPPAVRAGQRAAVIEACVAQLGRVFGSRASAPLAVFYTDWAEEEFTSVETDRQPLTHHPAYGRPETLKAAPGDRVCFAGTELAPEMGGYLEGALASAEEAADWVLAG</sequence>
<accession>A0A1X4NMZ4</accession>
<dbReference type="SUPFAM" id="SSF51905">
    <property type="entry name" value="FAD/NAD(P)-binding domain"/>
    <property type="match status" value="1"/>
</dbReference>
<dbReference type="InterPro" id="IPR036188">
    <property type="entry name" value="FAD/NAD-bd_sf"/>
</dbReference>
<comment type="caution">
    <text evidence="3">The sequence shown here is derived from an EMBL/GenBank/DDBJ whole genome shotgun (WGS) entry which is preliminary data.</text>
</comment>
<evidence type="ECO:0000259" key="2">
    <source>
        <dbReference type="Pfam" id="PF01593"/>
    </source>
</evidence>
<reference evidence="3 4" key="1">
    <citation type="submission" date="2014-03" db="EMBL/GenBank/DDBJ databases">
        <title>The draft genome sequence of Marivita geojedonensis KCTC 23882.</title>
        <authorList>
            <person name="Lai Q."/>
            <person name="Shao Z."/>
        </authorList>
    </citation>
    <scope>NUCLEOTIDE SEQUENCE [LARGE SCALE GENOMIC DNA]</scope>
    <source>
        <strain evidence="3 4">DPG-138</strain>
    </source>
</reference>
<dbReference type="AlphaFoldDB" id="A0A1X4NMZ4"/>
<dbReference type="Proteomes" id="UP000193926">
    <property type="component" value="Unassembled WGS sequence"/>
</dbReference>
<dbReference type="EMBL" id="JFKC01000004">
    <property type="protein sequence ID" value="OSQ51777.1"/>
    <property type="molecule type" value="Genomic_DNA"/>
</dbReference>
<dbReference type="SUPFAM" id="SSF54373">
    <property type="entry name" value="FAD-linked reductases, C-terminal domain"/>
    <property type="match status" value="1"/>
</dbReference>
<proteinExistence type="inferred from homology"/>
<dbReference type="Pfam" id="PF01593">
    <property type="entry name" value="Amino_oxidase"/>
    <property type="match status" value="2"/>
</dbReference>
<keyword evidence="4" id="KW-1185">Reference proteome</keyword>